<dbReference type="GO" id="GO:0009636">
    <property type="term" value="P:response to toxic substance"/>
    <property type="evidence" value="ECO:0007669"/>
    <property type="project" value="UniProtKB-KW"/>
</dbReference>
<evidence type="ECO:0000256" key="1">
    <source>
        <dbReference type="ARBA" id="ARBA00001917"/>
    </source>
</evidence>
<evidence type="ECO:0000256" key="6">
    <source>
        <dbReference type="ARBA" id="ARBA00023002"/>
    </source>
</evidence>
<dbReference type="EMBL" id="BJFL01000014">
    <property type="protein sequence ID" value="GDY31436.1"/>
    <property type="molecule type" value="Genomic_DNA"/>
</dbReference>
<dbReference type="CDD" id="cd04730">
    <property type="entry name" value="NPD_like"/>
    <property type="match status" value="1"/>
</dbReference>
<dbReference type="SUPFAM" id="SSF51412">
    <property type="entry name" value="Inosine monophosphate dehydrogenase (IMPDH)"/>
    <property type="match status" value="1"/>
</dbReference>
<evidence type="ECO:0000256" key="4">
    <source>
        <dbReference type="ARBA" id="ARBA00022630"/>
    </source>
</evidence>
<dbReference type="InterPro" id="IPR013785">
    <property type="entry name" value="Aldolase_TIM"/>
</dbReference>
<keyword evidence="3" id="KW-0216">Detoxification</keyword>
<evidence type="ECO:0000256" key="3">
    <source>
        <dbReference type="ARBA" id="ARBA00022575"/>
    </source>
</evidence>
<dbReference type="Gene3D" id="3.20.20.70">
    <property type="entry name" value="Aldolase class I"/>
    <property type="match status" value="1"/>
</dbReference>
<comment type="cofactor">
    <cofactor evidence="1">
        <name>FMN</name>
        <dbReference type="ChEBI" id="CHEBI:58210"/>
    </cofactor>
</comment>
<dbReference type="PANTHER" id="PTHR42747">
    <property type="entry name" value="NITRONATE MONOOXYGENASE-RELATED"/>
    <property type="match status" value="1"/>
</dbReference>
<evidence type="ECO:0000313" key="10">
    <source>
        <dbReference type="EMBL" id="GDY31436.1"/>
    </source>
</evidence>
<comment type="similarity">
    <text evidence="2">Belongs to the nitronate monooxygenase family. NMO class I subfamily.</text>
</comment>
<keyword evidence="10" id="KW-0223">Dioxygenase</keyword>
<protein>
    <recommendedName>
        <fullName evidence="8">Propionate 3-nitronate monooxygenase</fullName>
    </recommendedName>
</protein>
<dbReference type="GO" id="GO:0051213">
    <property type="term" value="F:dioxygenase activity"/>
    <property type="evidence" value="ECO:0007669"/>
    <property type="project" value="UniProtKB-KW"/>
</dbReference>
<sequence length="349" mass="35927">MIAELRVPVIVAPMAGGVSTPELVAEVVRAGGFGFLAAGYLGAEALAEQIDRAEELTGGAYGVNLFVPGTRSDADLTAYRRRIGAEASRYGVEPGAPSWDDDAYPAKLELVLARRVPVVSFTFGCPDGSTVERLHAAGAEVVVTVTTPAEARQAARVGADALCVQGADAGAHRGVFVDDGSPGGGELYGVLALLRLAAADTNLPLIAAGGLVHGADVAAVLVAGAVAAQLGTAFLGCPEAGTQAAHREALRDGTRTTALTRAFTGRPARGLANRFMTEHGPHAPAAYPNLHHLTRPVRGAAGRLGDPEAMSLWAGTTYRLAEPAPAAEVVRRLHEQARDALSRANTRLG</sequence>
<keyword evidence="6" id="KW-0560">Oxidoreductase</keyword>
<reference evidence="11" key="1">
    <citation type="submission" date="2019-04" db="EMBL/GenBank/DDBJ databases">
        <title>Draft genome sequence of Pseudonocardiaceae bacterium SL3-2-4.</title>
        <authorList>
            <person name="Ningsih F."/>
            <person name="Yokota A."/>
            <person name="Sakai Y."/>
            <person name="Nanatani K."/>
            <person name="Yabe S."/>
            <person name="Oetari A."/>
            <person name="Sjamsuridzal W."/>
        </authorList>
    </citation>
    <scope>NUCLEOTIDE SEQUENCE [LARGE SCALE GENOMIC DNA]</scope>
    <source>
        <strain evidence="11">SL3-2-4</strain>
    </source>
</reference>
<gene>
    <name evidence="10" type="ORF">GTS_30690</name>
</gene>
<keyword evidence="11" id="KW-1185">Reference proteome</keyword>
<dbReference type="InterPro" id="IPR004136">
    <property type="entry name" value="NMO"/>
</dbReference>
<keyword evidence="7" id="KW-0503">Monooxygenase</keyword>
<evidence type="ECO:0000256" key="8">
    <source>
        <dbReference type="ARBA" id="ARBA00031155"/>
    </source>
</evidence>
<evidence type="ECO:0000256" key="5">
    <source>
        <dbReference type="ARBA" id="ARBA00022643"/>
    </source>
</evidence>
<dbReference type="AlphaFoldDB" id="A0A4D4JAG8"/>
<dbReference type="OrthoDB" id="9778912at2"/>
<evidence type="ECO:0000313" key="11">
    <source>
        <dbReference type="Proteomes" id="UP000298860"/>
    </source>
</evidence>
<evidence type="ECO:0000256" key="2">
    <source>
        <dbReference type="ARBA" id="ARBA00009881"/>
    </source>
</evidence>
<accession>A0A4D4JAG8</accession>
<dbReference type="Proteomes" id="UP000298860">
    <property type="component" value="Unassembled WGS sequence"/>
</dbReference>
<dbReference type="GO" id="GO:0018580">
    <property type="term" value="F:nitronate monooxygenase activity"/>
    <property type="evidence" value="ECO:0007669"/>
    <property type="project" value="InterPro"/>
</dbReference>
<comment type="caution">
    <text evidence="10">The sequence shown here is derived from an EMBL/GenBank/DDBJ whole genome shotgun (WGS) entry which is preliminary data.</text>
</comment>
<keyword evidence="5" id="KW-0288">FMN</keyword>
<keyword evidence="4" id="KW-0285">Flavoprotein</keyword>
<proteinExistence type="inferred from homology"/>
<name>A0A4D4JAG8_9PSEU</name>
<dbReference type="PANTHER" id="PTHR42747:SF3">
    <property type="entry name" value="NITRONATE MONOOXYGENASE-RELATED"/>
    <property type="match status" value="1"/>
</dbReference>
<dbReference type="Pfam" id="PF03060">
    <property type="entry name" value="NMO"/>
    <property type="match status" value="1"/>
</dbReference>
<dbReference type="RefSeq" id="WP_137814515.1">
    <property type="nucleotide sequence ID" value="NZ_BJFL01000014.1"/>
</dbReference>
<organism evidence="10 11">
    <name type="scientific">Gandjariella thermophila</name>
    <dbReference type="NCBI Taxonomy" id="1931992"/>
    <lineage>
        <taxon>Bacteria</taxon>
        <taxon>Bacillati</taxon>
        <taxon>Actinomycetota</taxon>
        <taxon>Actinomycetes</taxon>
        <taxon>Pseudonocardiales</taxon>
        <taxon>Pseudonocardiaceae</taxon>
        <taxon>Gandjariella</taxon>
    </lineage>
</organism>
<evidence type="ECO:0000256" key="9">
    <source>
        <dbReference type="ARBA" id="ARBA00049401"/>
    </source>
</evidence>
<comment type="catalytic activity">
    <reaction evidence="9">
        <text>3 propionate 3-nitronate + 3 O2 + H2O = 3 3-oxopropanoate + 2 nitrate + nitrite + H2O2 + 3 H(+)</text>
        <dbReference type="Rhea" id="RHEA:57332"/>
        <dbReference type="ChEBI" id="CHEBI:15377"/>
        <dbReference type="ChEBI" id="CHEBI:15378"/>
        <dbReference type="ChEBI" id="CHEBI:15379"/>
        <dbReference type="ChEBI" id="CHEBI:16240"/>
        <dbReference type="ChEBI" id="CHEBI:16301"/>
        <dbReference type="ChEBI" id="CHEBI:17632"/>
        <dbReference type="ChEBI" id="CHEBI:33190"/>
        <dbReference type="ChEBI" id="CHEBI:136067"/>
    </reaction>
</comment>
<evidence type="ECO:0000256" key="7">
    <source>
        <dbReference type="ARBA" id="ARBA00023033"/>
    </source>
</evidence>